<dbReference type="AlphaFoldDB" id="A0A2W5KFG7"/>
<dbReference type="Proteomes" id="UP000249577">
    <property type="component" value="Unassembled WGS sequence"/>
</dbReference>
<evidence type="ECO:0000313" key="2">
    <source>
        <dbReference type="EMBL" id="PZQ15786.1"/>
    </source>
</evidence>
<comment type="caution">
    <text evidence="2">The sequence shown here is derived from an EMBL/GenBank/DDBJ whole genome shotgun (WGS) entry which is preliminary data.</text>
</comment>
<accession>A0A2W5KFG7</accession>
<feature type="compositionally biased region" description="Basic and acidic residues" evidence="1">
    <location>
        <begin position="13"/>
        <end position="22"/>
    </location>
</feature>
<feature type="compositionally biased region" description="Basic residues" evidence="1">
    <location>
        <begin position="71"/>
        <end position="87"/>
    </location>
</feature>
<protein>
    <submittedName>
        <fullName evidence="2">Uncharacterized protein</fullName>
    </submittedName>
</protein>
<gene>
    <name evidence="2" type="ORF">DI565_08055</name>
</gene>
<evidence type="ECO:0000313" key="3">
    <source>
        <dbReference type="Proteomes" id="UP000249577"/>
    </source>
</evidence>
<evidence type="ECO:0000256" key="1">
    <source>
        <dbReference type="SAM" id="MobiDB-lite"/>
    </source>
</evidence>
<feature type="region of interest" description="Disordered" evidence="1">
    <location>
        <begin position="1"/>
        <end position="22"/>
    </location>
</feature>
<reference evidence="2 3" key="1">
    <citation type="submission" date="2017-08" db="EMBL/GenBank/DDBJ databases">
        <title>Infants hospitalized years apart are colonized by the same room-sourced microbial strains.</title>
        <authorList>
            <person name="Brooks B."/>
            <person name="Olm M.R."/>
            <person name="Firek B.A."/>
            <person name="Baker R."/>
            <person name="Thomas B.C."/>
            <person name="Morowitz M.J."/>
            <person name="Banfield J.F."/>
        </authorList>
    </citation>
    <scope>NUCLEOTIDE SEQUENCE [LARGE SCALE GENOMIC DNA]</scope>
    <source>
        <strain evidence="2">S2_005_003_R2_43</strain>
    </source>
</reference>
<proteinExistence type="predicted"/>
<dbReference type="EMBL" id="QFPN01000004">
    <property type="protein sequence ID" value="PZQ15786.1"/>
    <property type="molecule type" value="Genomic_DNA"/>
</dbReference>
<sequence length="87" mass="9026">MDKVNVAKGPSRAADKGDATTRAAREIIRQEVAARDAKTARLKALRLAKEAEVAAQPPKAAPERASSAKPAARKAAAKKPAARKAAS</sequence>
<name>A0A2W5KFG7_ANCNO</name>
<feature type="region of interest" description="Disordered" evidence="1">
    <location>
        <begin position="50"/>
        <end position="87"/>
    </location>
</feature>
<organism evidence="2 3">
    <name type="scientific">Ancylobacter novellus</name>
    <name type="common">Thiobacillus novellus</name>
    <dbReference type="NCBI Taxonomy" id="921"/>
    <lineage>
        <taxon>Bacteria</taxon>
        <taxon>Pseudomonadati</taxon>
        <taxon>Pseudomonadota</taxon>
        <taxon>Alphaproteobacteria</taxon>
        <taxon>Hyphomicrobiales</taxon>
        <taxon>Xanthobacteraceae</taxon>
        <taxon>Ancylobacter</taxon>
    </lineage>
</organism>
<feature type="compositionally biased region" description="Low complexity" evidence="1">
    <location>
        <begin position="53"/>
        <end position="70"/>
    </location>
</feature>